<accession>A0A2K9V9R8</accession>
<dbReference type="EMBL" id="MG779388">
    <property type="protein sequence ID" value="AUV58949.1"/>
    <property type="molecule type" value="Genomic_DNA"/>
</dbReference>
<sequence length="134" mass="15641">MATNSNIIVFDDFTFGFDKNVIYVYSRGEKIGSVCQNQRSLLWICECHLSESHFNQAKQWIKYCKDECDYESFGNRPIHCRQCLVSKELEKILLSDPKMDKQNFTIYWTCYSVGGLTSALSQLRDFWISLNHSA</sequence>
<name>A0A2K9V9R8_9VIRU</name>
<reference evidence="1" key="1">
    <citation type="submission" date="2018-01" db="EMBL/GenBank/DDBJ databases">
        <title>Draft genome sequence of Bandra megavirus.</title>
        <authorList>
            <person name="Chatterjee A."/>
            <person name="Yadav R."/>
            <person name="Kondabagil K."/>
        </authorList>
    </citation>
    <scope>NUCLEOTIDE SEQUENCE</scope>
    <source>
        <strain evidence="1">KK-1</strain>
    </source>
</reference>
<evidence type="ECO:0000313" key="1">
    <source>
        <dbReference type="EMBL" id="AUV58949.1"/>
    </source>
</evidence>
<protein>
    <submittedName>
        <fullName evidence="1">Uncharacterized protein</fullName>
    </submittedName>
</protein>
<organism evidence="1">
    <name type="scientific">Bandra megavirus</name>
    <dbReference type="NCBI Taxonomy" id="2071566"/>
    <lineage>
        <taxon>Viruses</taxon>
        <taxon>Varidnaviria</taxon>
        <taxon>Bamfordvirae</taxon>
        <taxon>Nucleocytoviricota</taxon>
        <taxon>Megaviricetes</taxon>
        <taxon>Imitervirales</taxon>
        <taxon>Mimiviridae</taxon>
        <taxon>Megamimivirinae</taxon>
        <taxon>Megavirus</taxon>
    </lineage>
</organism>
<proteinExistence type="predicted"/>